<dbReference type="EMBL" id="ML213590">
    <property type="protein sequence ID" value="TFK44913.1"/>
    <property type="molecule type" value="Genomic_DNA"/>
</dbReference>
<evidence type="ECO:0008006" key="5">
    <source>
        <dbReference type="Google" id="ProtNLM"/>
    </source>
</evidence>
<feature type="region of interest" description="Disordered" evidence="1">
    <location>
        <begin position="147"/>
        <end position="181"/>
    </location>
</feature>
<sequence>MRSFALLALSALAASVSAKRIVVTVGGNTTDNPGAVFDPQQLTATQGDVLVFNFTQGNHTATQSTFASPCTAAHFTNETINGFDSGFRNAGNKSAITTLEVPITDNTTTIWFFDWNTCAQGGVGGVNINDSTLETLDGITRNAIRLNGTDSDSSSSSSVSGSSSATHSSTSTSATSTPSSNDATRALIYGGSAVIPLILAALSL</sequence>
<dbReference type="OrthoDB" id="2331100at2759"/>
<protein>
    <recommendedName>
        <fullName evidence="5">Cupredoxin</fullName>
    </recommendedName>
</protein>
<keyword evidence="4" id="KW-1185">Reference proteome</keyword>
<name>A0A5C3MJQ4_9AGAR</name>
<feature type="compositionally biased region" description="Low complexity" evidence="1">
    <location>
        <begin position="149"/>
        <end position="181"/>
    </location>
</feature>
<keyword evidence="2" id="KW-0732">Signal</keyword>
<dbReference type="SUPFAM" id="SSF49503">
    <property type="entry name" value="Cupredoxins"/>
    <property type="match status" value="1"/>
</dbReference>
<feature type="chain" id="PRO_5022925680" description="Cupredoxin" evidence="2">
    <location>
        <begin position="19"/>
        <end position="204"/>
    </location>
</feature>
<feature type="signal peptide" evidence="2">
    <location>
        <begin position="1"/>
        <end position="18"/>
    </location>
</feature>
<dbReference type="Gene3D" id="2.60.40.420">
    <property type="entry name" value="Cupredoxins - blue copper proteins"/>
    <property type="match status" value="1"/>
</dbReference>
<dbReference type="Proteomes" id="UP000308652">
    <property type="component" value="Unassembled WGS sequence"/>
</dbReference>
<evidence type="ECO:0000256" key="1">
    <source>
        <dbReference type="SAM" id="MobiDB-lite"/>
    </source>
</evidence>
<gene>
    <name evidence="3" type="ORF">BDQ12DRAFT_695253</name>
</gene>
<accession>A0A5C3MJQ4</accession>
<reference evidence="3 4" key="1">
    <citation type="journal article" date="2019" name="Nat. Ecol. Evol.">
        <title>Megaphylogeny resolves global patterns of mushroom evolution.</title>
        <authorList>
            <person name="Varga T."/>
            <person name="Krizsan K."/>
            <person name="Foldi C."/>
            <person name="Dima B."/>
            <person name="Sanchez-Garcia M."/>
            <person name="Sanchez-Ramirez S."/>
            <person name="Szollosi G.J."/>
            <person name="Szarkandi J.G."/>
            <person name="Papp V."/>
            <person name="Albert L."/>
            <person name="Andreopoulos W."/>
            <person name="Angelini C."/>
            <person name="Antonin V."/>
            <person name="Barry K.W."/>
            <person name="Bougher N.L."/>
            <person name="Buchanan P."/>
            <person name="Buyck B."/>
            <person name="Bense V."/>
            <person name="Catcheside P."/>
            <person name="Chovatia M."/>
            <person name="Cooper J."/>
            <person name="Damon W."/>
            <person name="Desjardin D."/>
            <person name="Finy P."/>
            <person name="Geml J."/>
            <person name="Haridas S."/>
            <person name="Hughes K."/>
            <person name="Justo A."/>
            <person name="Karasinski D."/>
            <person name="Kautmanova I."/>
            <person name="Kiss B."/>
            <person name="Kocsube S."/>
            <person name="Kotiranta H."/>
            <person name="LaButti K.M."/>
            <person name="Lechner B.E."/>
            <person name="Liimatainen K."/>
            <person name="Lipzen A."/>
            <person name="Lukacs Z."/>
            <person name="Mihaltcheva S."/>
            <person name="Morgado L.N."/>
            <person name="Niskanen T."/>
            <person name="Noordeloos M.E."/>
            <person name="Ohm R.A."/>
            <person name="Ortiz-Santana B."/>
            <person name="Ovrebo C."/>
            <person name="Racz N."/>
            <person name="Riley R."/>
            <person name="Savchenko A."/>
            <person name="Shiryaev A."/>
            <person name="Soop K."/>
            <person name="Spirin V."/>
            <person name="Szebenyi C."/>
            <person name="Tomsovsky M."/>
            <person name="Tulloss R.E."/>
            <person name="Uehling J."/>
            <person name="Grigoriev I.V."/>
            <person name="Vagvolgyi C."/>
            <person name="Papp T."/>
            <person name="Martin F.M."/>
            <person name="Miettinen O."/>
            <person name="Hibbett D.S."/>
            <person name="Nagy L.G."/>
        </authorList>
    </citation>
    <scope>NUCLEOTIDE SEQUENCE [LARGE SCALE GENOMIC DNA]</scope>
    <source>
        <strain evidence="3 4">CBS 166.37</strain>
    </source>
</reference>
<dbReference type="AlphaFoldDB" id="A0A5C3MJQ4"/>
<dbReference type="InterPro" id="IPR008972">
    <property type="entry name" value="Cupredoxin"/>
</dbReference>
<organism evidence="3 4">
    <name type="scientific">Crucibulum laeve</name>
    <dbReference type="NCBI Taxonomy" id="68775"/>
    <lineage>
        <taxon>Eukaryota</taxon>
        <taxon>Fungi</taxon>
        <taxon>Dikarya</taxon>
        <taxon>Basidiomycota</taxon>
        <taxon>Agaricomycotina</taxon>
        <taxon>Agaricomycetes</taxon>
        <taxon>Agaricomycetidae</taxon>
        <taxon>Agaricales</taxon>
        <taxon>Agaricineae</taxon>
        <taxon>Nidulariaceae</taxon>
        <taxon>Crucibulum</taxon>
    </lineage>
</organism>
<evidence type="ECO:0000313" key="3">
    <source>
        <dbReference type="EMBL" id="TFK44913.1"/>
    </source>
</evidence>
<proteinExistence type="predicted"/>
<evidence type="ECO:0000256" key="2">
    <source>
        <dbReference type="SAM" id="SignalP"/>
    </source>
</evidence>
<dbReference type="PANTHER" id="PTHR34883:SF15">
    <property type="entry name" value="EXTRACELLULAR SERINE-RICH PROTEIN"/>
    <property type="match status" value="1"/>
</dbReference>
<evidence type="ECO:0000313" key="4">
    <source>
        <dbReference type="Proteomes" id="UP000308652"/>
    </source>
</evidence>
<dbReference type="PANTHER" id="PTHR34883">
    <property type="entry name" value="SERINE-RICH PROTEIN, PUTATIVE-RELATED-RELATED"/>
    <property type="match status" value="1"/>
</dbReference>
<dbReference type="InterPro" id="IPR052953">
    <property type="entry name" value="Ser-rich/MCO-related"/>
</dbReference>